<dbReference type="STRING" id="1386089.N865_21645"/>
<keyword evidence="2" id="KW-1185">Reference proteome</keyword>
<dbReference type="AlphaFoldDB" id="W9G2Y9"/>
<name>W9G2Y9_9MICO</name>
<reference evidence="1 2" key="1">
    <citation type="submission" date="2013-08" db="EMBL/GenBank/DDBJ databases">
        <title>Intrasporangium oryzae NRRL B-24470.</title>
        <authorList>
            <person name="Liu H."/>
            <person name="Wang G."/>
        </authorList>
    </citation>
    <scope>NUCLEOTIDE SEQUENCE [LARGE SCALE GENOMIC DNA]</scope>
    <source>
        <strain evidence="1 2">NRRL B-24470</strain>
    </source>
</reference>
<protein>
    <submittedName>
        <fullName evidence="1">Uncharacterized protein</fullName>
    </submittedName>
</protein>
<comment type="caution">
    <text evidence="1">The sequence shown here is derived from an EMBL/GenBank/DDBJ whole genome shotgun (WGS) entry which is preliminary data.</text>
</comment>
<organism evidence="1 2">
    <name type="scientific">Intrasporangium oryzae NRRL B-24470</name>
    <dbReference type="NCBI Taxonomy" id="1386089"/>
    <lineage>
        <taxon>Bacteria</taxon>
        <taxon>Bacillati</taxon>
        <taxon>Actinomycetota</taxon>
        <taxon>Actinomycetes</taxon>
        <taxon>Micrococcales</taxon>
        <taxon>Intrasporangiaceae</taxon>
        <taxon>Intrasporangium</taxon>
    </lineage>
</organism>
<feature type="non-terminal residue" evidence="1">
    <location>
        <position position="1"/>
    </location>
</feature>
<sequence length="888" mass="93391">GDAETLRAVAARLARAAAAARDTATVRGDAVRLLPEVWSGVAARTAVAEATELGRRSRRVLDGIPPASAELTRYAAALDRATTAVRALQREWDAAADEHAWASATIRLRAGTAPEAALLLARLDEEHARTQARLLRRDEAVRAELRAAGRRAARSVDALSDTVAPGGVTPSHDAVRRAVTGGLSFAEGASRVAAAQALAVADAAALRRLTDPRTYAADPGLGDLLARVRGRVEDPLYAQALVAELWVDGLGQILSAVGVHQSRSEAGQSVAGVIGSLLISATARPPAGLDPRTAAQVASRAALLGDELVDFAGAEVTSAGGRFRHAGYWLLGQALTGARRGGDSRALPQPLLTRLVTATIDAEVAETRDDDVERRHGTTLAPRGSDRFASLFEDANTTGDALHTLLTEVGGDTASRLQVLSAATGQDVIRSADGERLDVAEYLVRRWIAYAAESSASTPDLRLATNDDLLDLLRSSTGDGSEAAATVRSRVMTEIAQTSASARSEPSTARQFETNEGALEPLVVEWLHEMRASVLATIAAPSCGAPVGRAMEGPEGFEPVLTAGELAAIVGALAVGTDISSGSQAPAGAHQELVEGEVAAARERAARGEAVDDALIRVAFYERAGSAALLGEAARQDGLNQRLLRDAAEGKNALVAVRTGPGGLLDALRAILTTGTTRGAGDDLVISLLRSDVSAEQAAANEEREARISAELARLLTGPRGPASASALWAIASRAAPVMPTSDELRAARRAEVRDAAETAFTRRVTEGLSSLLDRLPTRGRDGLEIAEGRDGPLREFEALPRGKNKWVRVVPTEDAILELHATITKDAVVDPDRCYDTSFWMIRPDGIRVSLRIESDSGGATIELEFPDGTRRKVHVGEPRKSRRRAG</sequence>
<evidence type="ECO:0000313" key="2">
    <source>
        <dbReference type="Proteomes" id="UP000019489"/>
    </source>
</evidence>
<gene>
    <name evidence="1" type="ORF">N865_21645</name>
</gene>
<proteinExistence type="predicted"/>
<evidence type="ECO:0000313" key="1">
    <source>
        <dbReference type="EMBL" id="EWS99651.1"/>
    </source>
</evidence>
<accession>W9G2Y9</accession>
<dbReference type="EMBL" id="AWSA01000083">
    <property type="protein sequence ID" value="EWS99651.1"/>
    <property type="molecule type" value="Genomic_DNA"/>
</dbReference>
<dbReference type="Proteomes" id="UP000019489">
    <property type="component" value="Unassembled WGS sequence"/>
</dbReference>
<dbReference type="eggNOG" id="ENOG5033BV2">
    <property type="taxonomic scope" value="Bacteria"/>
</dbReference>